<accession>A0ABW5AYD7</accession>
<dbReference type="InterPro" id="IPR021729">
    <property type="entry name" value="DUF3298"/>
</dbReference>
<name>A0ABW5AYD7_9FLAO</name>
<dbReference type="EMBL" id="JBHUHY010000006">
    <property type="protein sequence ID" value="MFD2186904.1"/>
    <property type="molecule type" value="Genomic_DNA"/>
</dbReference>
<proteinExistence type="predicted"/>
<dbReference type="InterPro" id="IPR025303">
    <property type="entry name" value="PdaC"/>
</dbReference>
<sequence length="259" mass="29605">MINTKTNITFWITFVIGFFLVITSCTTKEAFTFEKQNFTVDSLLDCKNIECASIEITLLKIVEETPVSKNINQEIERMACSVLNIGENETMGTLREEVNQFNVSYQEIHEKFGDEIPQYEANINCELGFACKSLISLALDSYIFTGGAHGYGSLSFLNIDTKTGKRIANKDLFKNYTEFENYAERVFRSTYEILENESINSTGFFFENDTFTLPENIGFTDTEVILYYNPYEISSYAEGPVEIKIKKEDVASYFAFDVL</sequence>
<dbReference type="RefSeq" id="WP_378319900.1">
    <property type="nucleotide sequence ID" value="NZ_JBHUHY010000006.1"/>
</dbReference>
<feature type="domain" description="DUF3298" evidence="1">
    <location>
        <begin position="170"/>
        <end position="247"/>
    </location>
</feature>
<reference evidence="4" key="1">
    <citation type="journal article" date="2019" name="Int. J. Syst. Evol. Microbiol.">
        <title>The Global Catalogue of Microorganisms (GCM) 10K type strain sequencing project: providing services to taxonomists for standard genome sequencing and annotation.</title>
        <authorList>
            <consortium name="The Broad Institute Genomics Platform"/>
            <consortium name="The Broad Institute Genome Sequencing Center for Infectious Disease"/>
            <person name="Wu L."/>
            <person name="Ma J."/>
        </authorList>
    </citation>
    <scope>NUCLEOTIDE SEQUENCE [LARGE SCALE GENOMIC DNA]</scope>
    <source>
        <strain evidence="4">DT92</strain>
    </source>
</reference>
<dbReference type="Pfam" id="PF13739">
    <property type="entry name" value="PdaC"/>
    <property type="match status" value="1"/>
</dbReference>
<feature type="domain" description="Deacetylase PdaC" evidence="2">
    <location>
        <begin position="49"/>
        <end position="150"/>
    </location>
</feature>
<evidence type="ECO:0000313" key="4">
    <source>
        <dbReference type="Proteomes" id="UP001597344"/>
    </source>
</evidence>
<dbReference type="Gene3D" id="3.30.565.40">
    <property type="entry name" value="Fervidobacterium nodosum Rt17-B1 like"/>
    <property type="match status" value="1"/>
</dbReference>
<evidence type="ECO:0000259" key="2">
    <source>
        <dbReference type="Pfam" id="PF13739"/>
    </source>
</evidence>
<protein>
    <submittedName>
        <fullName evidence="3">RsiV family protein</fullName>
    </submittedName>
</protein>
<comment type="caution">
    <text evidence="3">The sequence shown here is derived from an EMBL/GenBank/DDBJ whole genome shotgun (WGS) entry which is preliminary data.</text>
</comment>
<dbReference type="PROSITE" id="PS51257">
    <property type="entry name" value="PROKAR_LIPOPROTEIN"/>
    <property type="match status" value="1"/>
</dbReference>
<dbReference type="Gene3D" id="3.90.640.20">
    <property type="entry name" value="Heat-shock cognate protein, ATPase"/>
    <property type="match status" value="1"/>
</dbReference>
<gene>
    <name evidence="3" type="ORF">ACFSJT_08880</name>
</gene>
<dbReference type="Proteomes" id="UP001597344">
    <property type="component" value="Unassembled WGS sequence"/>
</dbReference>
<dbReference type="Pfam" id="PF11738">
    <property type="entry name" value="DUF3298"/>
    <property type="match status" value="1"/>
</dbReference>
<keyword evidence="4" id="KW-1185">Reference proteome</keyword>
<evidence type="ECO:0000259" key="1">
    <source>
        <dbReference type="Pfam" id="PF11738"/>
    </source>
</evidence>
<evidence type="ECO:0000313" key="3">
    <source>
        <dbReference type="EMBL" id="MFD2186904.1"/>
    </source>
</evidence>
<dbReference type="InterPro" id="IPR037126">
    <property type="entry name" value="PdaC/RsiV-like_sf"/>
</dbReference>
<organism evidence="3 4">
    <name type="scientific">Aquimarina celericrescens</name>
    <dbReference type="NCBI Taxonomy" id="1964542"/>
    <lineage>
        <taxon>Bacteria</taxon>
        <taxon>Pseudomonadati</taxon>
        <taxon>Bacteroidota</taxon>
        <taxon>Flavobacteriia</taxon>
        <taxon>Flavobacteriales</taxon>
        <taxon>Flavobacteriaceae</taxon>
        <taxon>Aquimarina</taxon>
    </lineage>
</organism>